<dbReference type="Gene3D" id="3.20.20.150">
    <property type="entry name" value="Divalent-metal-dependent TIM barrel enzymes"/>
    <property type="match status" value="1"/>
</dbReference>
<dbReference type="STRING" id="1293054.HSACCH_01642"/>
<name>M5E2H8_9FIRM</name>
<dbReference type="InParanoid" id="M5E2H8"/>
<keyword evidence="3" id="KW-1185">Reference proteome</keyword>
<evidence type="ECO:0000313" key="2">
    <source>
        <dbReference type="EMBL" id="CCU79836.1"/>
    </source>
</evidence>
<comment type="caution">
    <text evidence="2">The sequence shown here is derived from an EMBL/GenBank/DDBJ whole genome shotgun (WGS) entry which is preliminary data.</text>
</comment>
<proteinExistence type="predicted"/>
<dbReference type="InterPro" id="IPR036237">
    <property type="entry name" value="Xyl_isomerase-like_sf"/>
</dbReference>
<dbReference type="AlphaFoldDB" id="M5E2H8"/>
<dbReference type="RefSeq" id="WP_005489146.1">
    <property type="nucleotide sequence ID" value="NZ_CAUI01000019.1"/>
</dbReference>
<sequence length="321" mass="36752">MNRSDYKYSVITGFLGGLQDRFIKYAKDKDMEAILETAANIKGCSGVEVIYPQNFTDAVKFKKMLDNQGLECSSVNLNLKSEEKFKYGSITNPDPAVRKESVKYLKAAMDASVELGSNLITVCPLGDGSDYPFEFDYVRGFNDALECVSEAAEYRDDVKISLEYKLNETRMHCILPDAGKTAYFCNLVDKDNVGVTVDIGHSLLAGEVPADSIGFLGATDRLFYVHINDNYRNWDWDMVPGTVNFWDYIEVLLYLEKVGYKGWITADVFPQRNDQVKVMEKTFEWMDYFFEIAARIDHDKIFEMMNENQPFEILDYVRSQI</sequence>
<dbReference type="SUPFAM" id="SSF51658">
    <property type="entry name" value="Xylose isomerase-like"/>
    <property type="match status" value="1"/>
</dbReference>
<dbReference type="EMBL" id="CAUI01000019">
    <property type="protein sequence ID" value="CCU79836.1"/>
    <property type="molecule type" value="Genomic_DNA"/>
</dbReference>
<organism evidence="2 3">
    <name type="scientific">Halanaerobium saccharolyticum subsp. saccharolyticum DSM 6643</name>
    <dbReference type="NCBI Taxonomy" id="1293054"/>
    <lineage>
        <taxon>Bacteria</taxon>
        <taxon>Bacillati</taxon>
        <taxon>Bacillota</taxon>
        <taxon>Clostridia</taxon>
        <taxon>Halanaerobiales</taxon>
        <taxon>Halanaerobiaceae</taxon>
        <taxon>Halanaerobium</taxon>
    </lineage>
</organism>
<evidence type="ECO:0000313" key="3">
    <source>
        <dbReference type="Proteomes" id="UP000012063"/>
    </source>
</evidence>
<reference evidence="3" key="1">
    <citation type="journal article" date="2013" name="Genome Announc.">
        <title>Genome Sequence of Halanaerobium saccharolyticum subsp. saccharolyticum Strain DSM 6643T, a Halophilic Hydrogen-Producing Bacterium.</title>
        <authorList>
            <person name="Kivisto A."/>
            <person name="Larjo A."/>
            <person name="Ciranna A."/>
            <person name="Santala V."/>
            <person name="Roos C."/>
            <person name="Karp M."/>
        </authorList>
    </citation>
    <scope>NUCLEOTIDE SEQUENCE [LARGE SCALE GENOMIC DNA]</scope>
    <source>
        <strain evidence="3">DSM 6643</strain>
    </source>
</reference>
<dbReference type="Pfam" id="PF01261">
    <property type="entry name" value="AP_endonuc_2"/>
    <property type="match status" value="1"/>
</dbReference>
<evidence type="ECO:0000259" key="1">
    <source>
        <dbReference type="Pfam" id="PF01261"/>
    </source>
</evidence>
<dbReference type="InterPro" id="IPR050312">
    <property type="entry name" value="IolE/XylAMocC-like"/>
</dbReference>
<dbReference type="PANTHER" id="PTHR12110">
    <property type="entry name" value="HYDROXYPYRUVATE ISOMERASE"/>
    <property type="match status" value="1"/>
</dbReference>
<accession>M5E2H8</accession>
<dbReference type="PANTHER" id="PTHR12110:SF21">
    <property type="entry name" value="XYLOSE ISOMERASE-LIKE TIM BARREL DOMAIN-CONTAINING PROTEIN"/>
    <property type="match status" value="1"/>
</dbReference>
<protein>
    <recommendedName>
        <fullName evidence="1">Xylose isomerase-like TIM barrel domain-containing protein</fullName>
    </recommendedName>
</protein>
<dbReference type="OrthoDB" id="9801426at2"/>
<dbReference type="Proteomes" id="UP000012063">
    <property type="component" value="Unassembled WGS sequence"/>
</dbReference>
<dbReference type="eggNOG" id="COG1082">
    <property type="taxonomic scope" value="Bacteria"/>
</dbReference>
<dbReference type="InterPro" id="IPR013022">
    <property type="entry name" value="Xyl_isomerase-like_TIM-brl"/>
</dbReference>
<dbReference type="FunCoup" id="M5E2H8">
    <property type="interactions" value="190"/>
</dbReference>
<gene>
    <name evidence="2" type="ORF">HSACCH_01642</name>
</gene>
<feature type="domain" description="Xylose isomerase-like TIM barrel" evidence="1">
    <location>
        <begin position="38"/>
        <end position="287"/>
    </location>
</feature>